<keyword evidence="2" id="KW-0812">Transmembrane</keyword>
<feature type="transmembrane region" description="Helical" evidence="2">
    <location>
        <begin position="231"/>
        <end position="253"/>
    </location>
</feature>
<dbReference type="AlphaFoldDB" id="A0A4Y7TR14"/>
<keyword evidence="4" id="KW-1185">Reference proteome</keyword>
<evidence type="ECO:0000313" key="3">
    <source>
        <dbReference type="EMBL" id="TEB36623.1"/>
    </source>
</evidence>
<organism evidence="3 4">
    <name type="scientific">Coprinellus micaceus</name>
    <name type="common">Glistening ink-cap mushroom</name>
    <name type="synonym">Coprinus micaceus</name>
    <dbReference type="NCBI Taxonomy" id="71717"/>
    <lineage>
        <taxon>Eukaryota</taxon>
        <taxon>Fungi</taxon>
        <taxon>Dikarya</taxon>
        <taxon>Basidiomycota</taxon>
        <taxon>Agaricomycotina</taxon>
        <taxon>Agaricomycetes</taxon>
        <taxon>Agaricomycetidae</taxon>
        <taxon>Agaricales</taxon>
        <taxon>Agaricineae</taxon>
        <taxon>Psathyrellaceae</taxon>
        <taxon>Coprinellus</taxon>
    </lineage>
</organism>
<feature type="region of interest" description="Disordered" evidence="1">
    <location>
        <begin position="286"/>
        <end position="318"/>
    </location>
</feature>
<sequence>MSSTGQLRLPVKERRALQSDDFSLLYAIQNKANWVWAQESSDWKPPRAPTGEQRAFRKNFTYPRNKGTPTRANVIIAADDDFALYLDGVLVQPAEGTHDWRTLTAFEIPLPAIQNQTASSMLLGFRVINLGGAAGLLVGVQVGYESGEPDVFYTGLDDSWQAQTTFSEGWEQPWFQSKSWPQVDVFSGDTRSPSESVFQKEEATVFDALPASVASGVCSAQTHNVGLSRGGLAGVIIGTALVALVIGIIGTYFSMRKRSQPVGPGNNAFTRAPAVRETVPATLAGGPQFPLANPAQAPHPPFSTTMAPGPPDAAPTGV</sequence>
<protein>
    <submittedName>
        <fullName evidence="3">Uncharacterized protein</fullName>
    </submittedName>
</protein>
<dbReference type="OrthoDB" id="10036721at2759"/>
<dbReference type="Gene3D" id="2.60.120.260">
    <property type="entry name" value="Galactose-binding domain-like"/>
    <property type="match status" value="1"/>
</dbReference>
<comment type="caution">
    <text evidence="3">The sequence shown here is derived from an EMBL/GenBank/DDBJ whole genome shotgun (WGS) entry which is preliminary data.</text>
</comment>
<keyword evidence="2" id="KW-0472">Membrane</keyword>
<accession>A0A4Y7TR14</accession>
<dbReference type="EMBL" id="QPFP01000005">
    <property type="protein sequence ID" value="TEB36623.1"/>
    <property type="molecule type" value="Genomic_DNA"/>
</dbReference>
<dbReference type="Proteomes" id="UP000298030">
    <property type="component" value="Unassembled WGS sequence"/>
</dbReference>
<name>A0A4Y7TR14_COPMI</name>
<evidence type="ECO:0000313" key="4">
    <source>
        <dbReference type="Proteomes" id="UP000298030"/>
    </source>
</evidence>
<proteinExistence type="predicted"/>
<feature type="compositionally biased region" description="Pro residues" evidence="1">
    <location>
        <begin position="308"/>
        <end position="318"/>
    </location>
</feature>
<reference evidence="3 4" key="1">
    <citation type="journal article" date="2019" name="Nat. Ecol. Evol.">
        <title>Megaphylogeny resolves global patterns of mushroom evolution.</title>
        <authorList>
            <person name="Varga T."/>
            <person name="Krizsan K."/>
            <person name="Foldi C."/>
            <person name="Dima B."/>
            <person name="Sanchez-Garcia M."/>
            <person name="Sanchez-Ramirez S."/>
            <person name="Szollosi G.J."/>
            <person name="Szarkandi J.G."/>
            <person name="Papp V."/>
            <person name="Albert L."/>
            <person name="Andreopoulos W."/>
            <person name="Angelini C."/>
            <person name="Antonin V."/>
            <person name="Barry K.W."/>
            <person name="Bougher N.L."/>
            <person name="Buchanan P."/>
            <person name="Buyck B."/>
            <person name="Bense V."/>
            <person name="Catcheside P."/>
            <person name="Chovatia M."/>
            <person name="Cooper J."/>
            <person name="Damon W."/>
            <person name="Desjardin D."/>
            <person name="Finy P."/>
            <person name="Geml J."/>
            <person name="Haridas S."/>
            <person name="Hughes K."/>
            <person name="Justo A."/>
            <person name="Karasinski D."/>
            <person name="Kautmanova I."/>
            <person name="Kiss B."/>
            <person name="Kocsube S."/>
            <person name="Kotiranta H."/>
            <person name="LaButti K.M."/>
            <person name="Lechner B.E."/>
            <person name="Liimatainen K."/>
            <person name="Lipzen A."/>
            <person name="Lukacs Z."/>
            <person name="Mihaltcheva S."/>
            <person name="Morgado L.N."/>
            <person name="Niskanen T."/>
            <person name="Noordeloos M.E."/>
            <person name="Ohm R.A."/>
            <person name="Ortiz-Santana B."/>
            <person name="Ovrebo C."/>
            <person name="Racz N."/>
            <person name="Riley R."/>
            <person name="Savchenko A."/>
            <person name="Shiryaev A."/>
            <person name="Soop K."/>
            <person name="Spirin V."/>
            <person name="Szebenyi C."/>
            <person name="Tomsovsky M."/>
            <person name="Tulloss R.E."/>
            <person name="Uehling J."/>
            <person name="Grigoriev I.V."/>
            <person name="Vagvolgyi C."/>
            <person name="Papp T."/>
            <person name="Martin F.M."/>
            <person name="Miettinen O."/>
            <person name="Hibbett D.S."/>
            <person name="Nagy L.G."/>
        </authorList>
    </citation>
    <scope>NUCLEOTIDE SEQUENCE [LARGE SCALE GENOMIC DNA]</scope>
    <source>
        <strain evidence="3 4">FP101781</strain>
    </source>
</reference>
<gene>
    <name evidence="3" type="ORF">FA13DRAFT_1074400</name>
</gene>
<evidence type="ECO:0000256" key="2">
    <source>
        <dbReference type="SAM" id="Phobius"/>
    </source>
</evidence>
<keyword evidence="2" id="KW-1133">Transmembrane helix</keyword>
<evidence type="ECO:0000256" key="1">
    <source>
        <dbReference type="SAM" id="MobiDB-lite"/>
    </source>
</evidence>